<comment type="caution">
    <text evidence="2">The sequence shown here is derived from an EMBL/GenBank/DDBJ whole genome shotgun (WGS) entry which is preliminary data.</text>
</comment>
<dbReference type="EC" id="3.1.-.-" evidence="2"/>
<dbReference type="InterPro" id="IPR003477">
    <property type="entry name" value="PemK-like"/>
</dbReference>
<name>A0ABT8GJ18_9MICO</name>
<sequence length="184" mass="21233">MEPFIVLAAVVIIAALAAVQRHQRATRRREPVRRRPSHQRPHGAHAPHRHYPGDYTGRVDLRYAPRHDGQPDPGEIVWTWVPFEEDHARGKDRPVLLIGHDGTWLLGIQLSSRDHYLDEAQEARRGRHWLGIGAGPWDAKRRPSSVRLDRIIRVDPLAVRREGAMLSRRMFDEVARSLSALHHW</sequence>
<accession>A0ABT8GJ18</accession>
<gene>
    <name evidence="2" type="ORF">QQX02_10855</name>
</gene>
<keyword evidence="3" id="KW-1185">Reference proteome</keyword>
<evidence type="ECO:0000313" key="3">
    <source>
        <dbReference type="Proteomes" id="UP001172708"/>
    </source>
</evidence>
<dbReference type="EMBL" id="JAUHQA010000001">
    <property type="protein sequence ID" value="MDN4481424.1"/>
    <property type="molecule type" value="Genomic_DNA"/>
</dbReference>
<dbReference type="GO" id="GO:0016787">
    <property type="term" value="F:hydrolase activity"/>
    <property type="evidence" value="ECO:0007669"/>
    <property type="project" value="UniProtKB-KW"/>
</dbReference>
<organism evidence="2 3">
    <name type="scientific">Demequina muriae</name>
    <dbReference type="NCBI Taxonomy" id="3051664"/>
    <lineage>
        <taxon>Bacteria</taxon>
        <taxon>Bacillati</taxon>
        <taxon>Actinomycetota</taxon>
        <taxon>Actinomycetes</taxon>
        <taxon>Micrococcales</taxon>
        <taxon>Demequinaceae</taxon>
        <taxon>Demequina</taxon>
    </lineage>
</organism>
<feature type="region of interest" description="Disordered" evidence="1">
    <location>
        <begin position="23"/>
        <end position="70"/>
    </location>
</feature>
<protein>
    <submittedName>
        <fullName evidence="2">Type II toxin-antitoxin system PemK/MazF family toxin</fullName>
        <ecNumber evidence="2">3.1.-.-</ecNumber>
    </submittedName>
</protein>
<proteinExistence type="predicted"/>
<feature type="compositionally biased region" description="Basic and acidic residues" evidence="1">
    <location>
        <begin position="57"/>
        <end position="70"/>
    </location>
</feature>
<dbReference type="RefSeq" id="WP_301143072.1">
    <property type="nucleotide sequence ID" value="NZ_JAUHQA010000001.1"/>
</dbReference>
<evidence type="ECO:0000256" key="1">
    <source>
        <dbReference type="SAM" id="MobiDB-lite"/>
    </source>
</evidence>
<dbReference type="SUPFAM" id="SSF50118">
    <property type="entry name" value="Cell growth inhibitor/plasmid maintenance toxic component"/>
    <property type="match status" value="1"/>
</dbReference>
<dbReference type="Proteomes" id="UP001172708">
    <property type="component" value="Unassembled WGS sequence"/>
</dbReference>
<dbReference type="Pfam" id="PF02452">
    <property type="entry name" value="PemK_toxin"/>
    <property type="match status" value="1"/>
</dbReference>
<evidence type="ECO:0000313" key="2">
    <source>
        <dbReference type="EMBL" id="MDN4481424.1"/>
    </source>
</evidence>
<feature type="compositionally biased region" description="Basic residues" evidence="1">
    <location>
        <begin position="23"/>
        <end position="50"/>
    </location>
</feature>
<keyword evidence="2" id="KW-0378">Hydrolase</keyword>
<reference evidence="2" key="1">
    <citation type="submission" date="2023-06" db="EMBL/GenBank/DDBJ databases">
        <title>Egi l300058.</title>
        <authorList>
            <person name="Gao L."/>
            <person name="Fang B.-Z."/>
            <person name="Li W.-J."/>
        </authorList>
    </citation>
    <scope>NUCLEOTIDE SEQUENCE</scope>
    <source>
        <strain evidence="2">EGI L300058</strain>
    </source>
</reference>